<evidence type="ECO:0000313" key="5">
    <source>
        <dbReference type="Proteomes" id="UP000758168"/>
    </source>
</evidence>
<proteinExistence type="predicted"/>
<comment type="caution">
    <text evidence="4">The sequence shown here is derived from an EMBL/GenBank/DDBJ whole genome shotgun (WGS) entry which is preliminary data.</text>
</comment>
<name>A0ABS4ZBN1_9ACTN</name>
<protein>
    <submittedName>
        <fullName evidence="4">Phosphodiesterase</fullName>
    </submittedName>
</protein>
<dbReference type="EMBL" id="JAGIOB010000001">
    <property type="protein sequence ID" value="MBP2418115.1"/>
    <property type="molecule type" value="Genomic_DNA"/>
</dbReference>
<dbReference type="InterPro" id="IPR004843">
    <property type="entry name" value="Calcineurin-like_PHP"/>
</dbReference>
<accession>A0ABS4ZBN1</accession>
<evidence type="ECO:0000259" key="3">
    <source>
        <dbReference type="Pfam" id="PF00149"/>
    </source>
</evidence>
<organism evidence="4 5">
    <name type="scientific">Microlunatus capsulatus</name>
    <dbReference type="NCBI Taxonomy" id="99117"/>
    <lineage>
        <taxon>Bacteria</taxon>
        <taxon>Bacillati</taxon>
        <taxon>Actinomycetota</taxon>
        <taxon>Actinomycetes</taxon>
        <taxon>Propionibacteriales</taxon>
        <taxon>Propionibacteriaceae</taxon>
        <taxon>Microlunatus</taxon>
    </lineage>
</organism>
<dbReference type="SUPFAM" id="SSF56300">
    <property type="entry name" value="Metallo-dependent phosphatases"/>
    <property type="match status" value="1"/>
</dbReference>
<dbReference type="InterPro" id="IPR029052">
    <property type="entry name" value="Metallo-depent_PP-like"/>
</dbReference>
<keyword evidence="2" id="KW-0472">Membrane</keyword>
<sequence>MLARHAAAVRSRRALWAGVLRALGTTLLAALLALPFAAAWGLGHAEVEDYVGPHRVTFATSFSGEIAVDLGPIGKAFLPSPVAPVGVTATVGSVGTAASTLNSLFSSETLAAYTSLYEEPEVVVEAIVDELQVDALLQGAKAEAVLLLAFAVWRLRSQLLSPWVARTVTRRRTGAVYVAVLVLVLGSVLAPSTPAGTRIPVTIAAGSRFASVTVDSRVLADLLDRGIRGVTLLSGRQQAAVQTYIDTAVDDLSAQLDRLPQPGPGETMLLGFSDLHCNQAMTELITRLAQATRPRVVLSSGDDTVNGTAVEKTCIRREAGIAAGAQVPLVVASGNHDSDVTETQQRAEGMVVLDGSTVDAAGLRVLGDDDPEHNVPFSQDRTLDRPETEEQLGTRMLQAAATRPVDVLMVHQPAASVVLMSATDPGARLITWGHFHSESGPTVVTHGDGSWTVGMQQGTAGGVRQPTITSFSTPFSPPLKTADVYFYFRDDATGLITGVQAVHFTPEADVVIDAPTATGDLDALPEETRARLGGASPSPTATPTG</sequence>
<evidence type="ECO:0000313" key="4">
    <source>
        <dbReference type="EMBL" id="MBP2418115.1"/>
    </source>
</evidence>
<gene>
    <name evidence="4" type="ORF">JOF54_003037</name>
</gene>
<feature type="transmembrane region" description="Helical" evidence="2">
    <location>
        <begin position="174"/>
        <end position="192"/>
    </location>
</feature>
<keyword evidence="2" id="KW-0812">Transmembrane</keyword>
<keyword evidence="2" id="KW-1133">Transmembrane helix</keyword>
<dbReference type="Proteomes" id="UP000758168">
    <property type="component" value="Unassembled WGS sequence"/>
</dbReference>
<reference evidence="4 5" key="1">
    <citation type="submission" date="2021-03" db="EMBL/GenBank/DDBJ databases">
        <title>Sequencing the genomes of 1000 actinobacteria strains.</title>
        <authorList>
            <person name="Klenk H.-P."/>
        </authorList>
    </citation>
    <scope>NUCLEOTIDE SEQUENCE [LARGE SCALE GENOMIC DNA]</scope>
    <source>
        <strain evidence="4 5">DSM 12936</strain>
    </source>
</reference>
<dbReference type="RefSeq" id="WP_210057362.1">
    <property type="nucleotide sequence ID" value="NZ_BAAAMH010000010.1"/>
</dbReference>
<feature type="region of interest" description="Disordered" evidence="1">
    <location>
        <begin position="365"/>
        <end position="386"/>
    </location>
</feature>
<dbReference type="Pfam" id="PF00149">
    <property type="entry name" value="Metallophos"/>
    <property type="match status" value="1"/>
</dbReference>
<feature type="domain" description="Calcineurin-like phosphoesterase" evidence="3">
    <location>
        <begin position="270"/>
        <end position="437"/>
    </location>
</feature>
<keyword evidence="5" id="KW-1185">Reference proteome</keyword>
<evidence type="ECO:0000256" key="1">
    <source>
        <dbReference type="SAM" id="MobiDB-lite"/>
    </source>
</evidence>
<dbReference type="Gene3D" id="3.60.21.10">
    <property type="match status" value="1"/>
</dbReference>
<evidence type="ECO:0000256" key="2">
    <source>
        <dbReference type="SAM" id="Phobius"/>
    </source>
</evidence>